<comment type="caution">
    <text evidence="3">The sequence shown here is derived from an EMBL/GenBank/DDBJ whole genome shotgun (WGS) entry which is preliminary data.</text>
</comment>
<dbReference type="GO" id="GO:0008270">
    <property type="term" value="F:zinc ion binding"/>
    <property type="evidence" value="ECO:0007669"/>
    <property type="project" value="UniProtKB-KW"/>
</dbReference>
<name>A0AAN7AMX7_9PEZI</name>
<dbReference type="PROSITE" id="PS50158">
    <property type="entry name" value="ZF_CCHC"/>
    <property type="match status" value="2"/>
</dbReference>
<reference evidence="3" key="1">
    <citation type="journal article" date="2023" name="Mol. Phylogenet. Evol.">
        <title>Genome-scale phylogeny and comparative genomics of the fungal order Sordariales.</title>
        <authorList>
            <person name="Hensen N."/>
            <person name="Bonometti L."/>
            <person name="Westerberg I."/>
            <person name="Brannstrom I.O."/>
            <person name="Guillou S."/>
            <person name="Cros-Aarteil S."/>
            <person name="Calhoun S."/>
            <person name="Haridas S."/>
            <person name="Kuo A."/>
            <person name="Mondo S."/>
            <person name="Pangilinan J."/>
            <person name="Riley R."/>
            <person name="LaButti K."/>
            <person name="Andreopoulos B."/>
            <person name="Lipzen A."/>
            <person name="Chen C."/>
            <person name="Yan M."/>
            <person name="Daum C."/>
            <person name="Ng V."/>
            <person name="Clum A."/>
            <person name="Steindorff A."/>
            <person name="Ohm R.A."/>
            <person name="Martin F."/>
            <person name="Silar P."/>
            <person name="Natvig D.O."/>
            <person name="Lalanne C."/>
            <person name="Gautier V."/>
            <person name="Ament-Velasquez S.L."/>
            <person name="Kruys A."/>
            <person name="Hutchinson M.I."/>
            <person name="Powell A.J."/>
            <person name="Barry K."/>
            <person name="Miller A.N."/>
            <person name="Grigoriev I.V."/>
            <person name="Debuchy R."/>
            <person name="Gladieux P."/>
            <person name="Hiltunen Thoren M."/>
            <person name="Johannesson H."/>
        </authorList>
    </citation>
    <scope>NUCLEOTIDE SEQUENCE</scope>
    <source>
        <strain evidence="3">CBS 315.58</strain>
    </source>
</reference>
<gene>
    <name evidence="3" type="ORF">QBC40DRAFT_259739</name>
</gene>
<dbReference type="SMART" id="SM00343">
    <property type="entry name" value="ZnF_C2HC"/>
    <property type="match status" value="2"/>
</dbReference>
<protein>
    <recommendedName>
        <fullName evidence="2">CCHC-type domain-containing protein</fullName>
    </recommendedName>
</protein>
<dbReference type="SUPFAM" id="SSF57756">
    <property type="entry name" value="Retrovirus zinc finger-like domains"/>
    <property type="match status" value="1"/>
</dbReference>
<accession>A0AAN7AMX7</accession>
<keyword evidence="1" id="KW-0862">Zinc</keyword>
<dbReference type="InterPro" id="IPR036875">
    <property type="entry name" value="Znf_CCHC_sf"/>
</dbReference>
<dbReference type="Gene3D" id="4.10.60.10">
    <property type="entry name" value="Zinc finger, CCHC-type"/>
    <property type="match status" value="1"/>
</dbReference>
<keyword evidence="1" id="KW-0863">Zinc-finger</keyword>
<keyword evidence="1" id="KW-0479">Metal-binding</keyword>
<dbReference type="Proteomes" id="UP001303160">
    <property type="component" value="Unassembled WGS sequence"/>
</dbReference>
<evidence type="ECO:0000259" key="2">
    <source>
        <dbReference type="PROSITE" id="PS50158"/>
    </source>
</evidence>
<dbReference type="AlphaFoldDB" id="A0AAN7AMX7"/>
<feature type="domain" description="CCHC-type" evidence="2">
    <location>
        <begin position="66"/>
        <end position="81"/>
    </location>
</feature>
<dbReference type="EMBL" id="MU864045">
    <property type="protein sequence ID" value="KAK4194676.1"/>
    <property type="molecule type" value="Genomic_DNA"/>
</dbReference>
<keyword evidence="4" id="KW-1185">Reference proteome</keyword>
<organism evidence="3 4">
    <name type="scientific">Triangularia verruculosa</name>
    <dbReference type="NCBI Taxonomy" id="2587418"/>
    <lineage>
        <taxon>Eukaryota</taxon>
        <taxon>Fungi</taxon>
        <taxon>Dikarya</taxon>
        <taxon>Ascomycota</taxon>
        <taxon>Pezizomycotina</taxon>
        <taxon>Sordariomycetes</taxon>
        <taxon>Sordariomycetidae</taxon>
        <taxon>Sordariales</taxon>
        <taxon>Podosporaceae</taxon>
        <taxon>Triangularia</taxon>
    </lineage>
</organism>
<dbReference type="InterPro" id="IPR001878">
    <property type="entry name" value="Znf_CCHC"/>
</dbReference>
<proteinExistence type="predicted"/>
<dbReference type="Pfam" id="PF00098">
    <property type="entry name" value="zf-CCHC"/>
    <property type="match status" value="2"/>
</dbReference>
<feature type="domain" description="CCHC-type" evidence="2">
    <location>
        <begin position="42"/>
        <end position="57"/>
    </location>
</feature>
<evidence type="ECO:0000313" key="4">
    <source>
        <dbReference type="Proteomes" id="UP001303160"/>
    </source>
</evidence>
<sequence length="105" mass="11749">MVVVRLNASGRSALTPGLFCARTVMRRNCKEDKREPKRIQIKCYNCDEVRHRVRDCPTPRVDKSLCKNCGQLGHPVSECTEPRSVEGVEWFASAPSLTPSSVSTN</sequence>
<evidence type="ECO:0000256" key="1">
    <source>
        <dbReference type="PROSITE-ProRule" id="PRU00047"/>
    </source>
</evidence>
<reference evidence="3" key="2">
    <citation type="submission" date="2023-05" db="EMBL/GenBank/DDBJ databases">
        <authorList>
            <consortium name="Lawrence Berkeley National Laboratory"/>
            <person name="Steindorff A."/>
            <person name="Hensen N."/>
            <person name="Bonometti L."/>
            <person name="Westerberg I."/>
            <person name="Brannstrom I.O."/>
            <person name="Guillou S."/>
            <person name="Cros-Aarteil S."/>
            <person name="Calhoun S."/>
            <person name="Haridas S."/>
            <person name="Kuo A."/>
            <person name="Mondo S."/>
            <person name="Pangilinan J."/>
            <person name="Riley R."/>
            <person name="Labutti K."/>
            <person name="Andreopoulos B."/>
            <person name="Lipzen A."/>
            <person name="Chen C."/>
            <person name="Yanf M."/>
            <person name="Daum C."/>
            <person name="Ng V."/>
            <person name="Clum A."/>
            <person name="Ohm R."/>
            <person name="Martin F."/>
            <person name="Silar P."/>
            <person name="Natvig D."/>
            <person name="Lalanne C."/>
            <person name="Gautier V."/>
            <person name="Ament-Velasquez S.L."/>
            <person name="Kruys A."/>
            <person name="Hutchinson M.I."/>
            <person name="Powell A.J."/>
            <person name="Barry K."/>
            <person name="Miller A.N."/>
            <person name="Grigoriev I.V."/>
            <person name="Debuchy R."/>
            <person name="Gladieux P."/>
            <person name="Thoren M.H."/>
            <person name="Johannesson H."/>
        </authorList>
    </citation>
    <scope>NUCLEOTIDE SEQUENCE</scope>
    <source>
        <strain evidence="3">CBS 315.58</strain>
    </source>
</reference>
<dbReference type="GO" id="GO:0003676">
    <property type="term" value="F:nucleic acid binding"/>
    <property type="evidence" value="ECO:0007669"/>
    <property type="project" value="InterPro"/>
</dbReference>
<evidence type="ECO:0000313" key="3">
    <source>
        <dbReference type="EMBL" id="KAK4194676.1"/>
    </source>
</evidence>